<dbReference type="GO" id="GO:0043546">
    <property type="term" value="F:molybdopterin cofactor binding"/>
    <property type="evidence" value="ECO:0007669"/>
    <property type="project" value="TreeGrafter"/>
</dbReference>
<dbReference type="GO" id="GO:0005739">
    <property type="term" value="C:mitochondrion"/>
    <property type="evidence" value="ECO:0007669"/>
    <property type="project" value="TreeGrafter"/>
</dbReference>
<evidence type="ECO:0000256" key="7">
    <source>
        <dbReference type="PROSITE-ProRule" id="PRU00309"/>
    </source>
</evidence>
<dbReference type="SMART" id="SM01117">
    <property type="entry name" value="Cyt-b5"/>
    <property type="match status" value="1"/>
</dbReference>
<keyword evidence="12" id="KW-1185">Reference proteome</keyword>
<dbReference type="FunFam" id="3.10.120.10:FF:000007">
    <property type="entry name" value="Sulfite oxidase, mitochondrial"/>
    <property type="match status" value="1"/>
</dbReference>
<dbReference type="InterPro" id="IPR001199">
    <property type="entry name" value="Cyt_B5-like_heme/steroid-bd"/>
</dbReference>
<evidence type="ECO:0000256" key="8">
    <source>
        <dbReference type="RuleBase" id="RU362121"/>
    </source>
</evidence>
<dbReference type="AlphaFoldDB" id="A0A9P0GBW8"/>
<keyword evidence="2 8" id="KW-0479">Metal-binding</keyword>
<dbReference type="PROSITE" id="PS00191">
    <property type="entry name" value="CYTOCHROME_B5_1"/>
    <property type="match status" value="1"/>
</dbReference>
<dbReference type="SMART" id="SM00980">
    <property type="entry name" value="THAP"/>
    <property type="match status" value="1"/>
</dbReference>
<dbReference type="InterPro" id="IPR036374">
    <property type="entry name" value="OxRdtase_Mopterin-bd_sf"/>
</dbReference>
<sequence>MTKRKKCYVLNCPDQHSKRHRLPHPESNPSLFDIWVMNIRHPLFKNKTRRQIYEYYTICDRHFENKFKVPGSRRGLLFEAIPTLFLSDLDGADHFERVDLRYPSATEDLRLKIEYENQSDMVIEPNALDSYEEQDLSRESSEISTSDSTIGKSKCVIAQESNIQNENVPGHFNKNLPLFSCDEISSHNTREKRIWVTYKAGVYDITDFIEGHPGGDQILMAAGSSVEPFWMLYGVHENPHVYAILENYRIGNLIKEEITNLTADMSDPYSIDPKRHVALKPASIKPYNAELPPELLVESFITPNELFYVRNHLPVPDVDPNTYELEIEIEGKNNVVFTLDQLKRLPKKNHHSHDNVCGQQKKRND</sequence>
<evidence type="ECO:0000256" key="5">
    <source>
        <dbReference type="ARBA" id="ARBA00023004"/>
    </source>
</evidence>
<dbReference type="Pfam" id="PF00173">
    <property type="entry name" value="Cyt-b5"/>
    <property type="match status" value="1"/>
</dbReference>
<gene>
    <name evidence="11" type="ORF">PSYICH_LOCUS4956</name>
</gene>
<dbReference type="GO" id="GO:0020037">
    <property type="term" value="F:heme binding"/>
    <property type="evidence" value="ECO:0007669"/>
    <property type="project" value="UniProtKB-UniRule"/>
</dbReference>
<evidence type="ECO:0000256" key="6">
    <source>
        <dbReference type="ARBA" id="ARBA00023125"/>
    </source>
</evidence>
<evidence type="ECO:0000256" key="1">
    <source>
        <dbReference type="ARBA" id="ARBA00022617"/>
    </source>
</evidence>
<keyword evidence="4" id="KW-0862">Zinc</keyword>
<dbReference type="InterPro" id="IPR006612">
    <property type="entry name" value="THAP_Znf"/>
</dbReference>
<dbReference type="Gene3D" id="3.90.420.10">
    <property type="entry name" value="Oxidoreductase, molybdopterin-binding domain"/>
    <property type="match status" value="1"/>
</dbReference>
<dbReference type="PANTHER" id="PTHR19372">
    <property type="entry name" value="SULFITE REDUCTASE"/>
    <property type="match status" value="1"/>
</dbReference>
<dbReference type="InterPro" id="IPR036400">
    <property type="entry name" value="Cyt_B5-like_heme/steroid_sf"/>
</dbReference>
<evidence type="ECO:0000313" key="12">
    <source>
        <dbReference type="Proteomes" id="UP001153636"/>
    </source>
</evidence>
<dbReference type="SUPFAM" id="SSF57716">
    <property type="entry name" value="Glucocorticoid receptor-like (DNA-binding domain)"/>
    <property type="match status" value="1"/>
</dbReference>
<proteinExistence type="inferred from homology"/>
<evidence type="ECO:0000259" key="9">
    <source>
        <dbReference type="PROSITE" id="PS50255"/>
    </source>
</evidence>
<accession>A0A9P0GBW8</accession>
<dbReference type="OrthoDB" id="10051395at2759"/>
<keyword evidence="6 7" id="KW-0238">DNA-binding</keyword>
<dbReference type="Pfam" id="PF05485">
    <property type="entry name" value="THAP"/>
    <property type="match status" value="1"/>
</dbReference>
<dbReference type="InterPro" id="IPR018506">
    <property type="entry name" value="Cyt_B5_heme-BS"/>
</dbReference>
<dbReference type="PROSITE" id="PS50255">
    <property type="entry name" value="CYTOCHROME_B5_2"/>
    <property type="match status" value="1"/>
</dbReference>
<dbReference type="Proteomes" id="UP001153636">
    <property type="component" value="Chromosome 15"/>
</dbReference>
<dbReference type="PRINTS" id="PR00363">
    <property type="entry name" value="CYTOCHROMEB5"/>
</dbReference>
<dbReference type="PANTHER" id="PTHR19372:SF7">
    <property type="entry name" value="SULFITE OXIDASE, MITOCHONDRIAL"/>
    <property type="match status" value="1"/>
</dbReference>
<dbReference type="GO" id="GO:0003677">
    <property type="term" value="F:DNA binding"/>
    <property type="evidence" value="ECO:0007669"/>
    <property type="project" value="UniProtKB-UniRule"/>
</dbReference>
<dbReference type="SUPFAM" id="SSF56524">
    <property type="entry name" value="Oxidoreductase molybdopterin-binding domain"/>
    <property type="match status" value="1"/>
</dbReference>
<keyword evidence="3 7" id="KW-0863">Zinc-finger</keyword>
<name>A0A9P0GBW8_9CUCU</name>
<evidence type="ECO:0000259" key="10">
    <source>
        <dbReference type="PROSITE" id="PS50950"/>
    </source>
</evidence>
<comment type="similarity">
    <text evidence="8">Belongs to the cytochrome b5 family.</text>
</comment>
<dbReference type="InterPro" id="IPR008335">
    <property type="entry name" value="Mopterin_OxRdtase_euk"/>
</dbReference>
<dbReference type="GO" id="GO:0008270">
    <property type="term" value="F:zinc ion binding"/>
    <property type="evidence" value="ECO:0007669"/>
    <property type="project" value="UniProtKB-KW"/>
</dbReference>
<feature type="domain" description="THAP-type" evidence="10">
    <location>
        <begin position="1"/>
        <end position="85"/>
    </location>
</feature>
<evidence type="ECO:0000256" key="2">
    <source>
        <dbReference type="ARBA" id="ARBA00022723"/>
    </source>
</evidence>
<dbReference type="GO" id="GO:0008482">
    <property type="term" value="F:sulfite oxidase activity"/>
    <property type="evidence" value="ECO:0007669"/>
    <property type="project" value="TreeGrafter"/>
</dbReference>
<dbReference type="Gene3D" id="3.10.120.10">
    <property type="entry name" value="Cytochrome b5-like heme/steroid binding domain"/>
    <property type="match status" value="1"/>
</dbReference>
<dbReference type="PROSITE" id="PS50950">
    <property type="entry name" value="ZF_THAP"/>
    <property type="match status" value="1"/>
</dbReference>
<dbReference type="GO" id="GO:0006790">
    <property type="term" value="P:sulfur compound metabolic process"/>
    <property type="evidence" value="ECO:0007669"/>
    <property type="project" value="TreeGrafter"/>
</dbReference>
<feature type="domain" description="Cytochrome b5 heme-binding" evidence="9">
    <location>
        <begin position="176"/>
        <end position="254"/>
    </location>
</feature>
<evidence type="ECO:0000256" key="3">
    <source>
        <dbReference type="ARBA" id="ARBA00022771"/>
    </source>
</evidence>
<dbReference type="SUPFAM" id="SSF55856">
    <property type="entry name" value="Cytochrome b5-like heme/steroid binding domain"/>
    <property type="match status" value="1"/>
</dbReference>
<dbReference type="PRINTS" id="PR00407">
    <property type="entry name" value="EUMOPTERIN"/>
</dbReference>
<organism evidence="11 12">
    <name type="scientific">Psylliodes chrysocephalus</name>
    <dbReference type="NCBI Taxonomy" id="3402493"/>
    <lineage>
        <taxon>Eukaryota</taxon>
        <taxon>Metazoa</taxon>
        <taxon>Ecdysozoa</taxon>
        <taxon>Arthropoda</taxon>
        <taxon>Hexapoda</taxon>
        <taxon>Insecta</taxon>
        <taxon>Pterygota</taxon>
        <taxon>Neoptera</taxon>
        <taxon>Endopterygota</taxon>
        <taxon>Coleoptera</taxon>
        <taxon>Polyphaga</taxon>
        <taxon>Cucujiformia</taxon>
        <taxon>Chrysomeloidea</taxon>
        <taxon>Chrysomelidae</taxon>
        <taxon>Galerucinae</taxon>
        <taxon>Alticini</taxon>
        <taxon>Psylliodes</taxon>
    </lineage>
</organism>
<evidence type="ECO:0000256" key="4">
    <source>
        <dbReference type="ARBA" id="ARBA00022833"/>
    </source>
</evidence>
<keyword evidence="1 8" id="KW-0349">Heme</keyword>
<evidence type="ECO:0000313" key="11">
    <source>
        <dbReference type="EMBL" id="CAH1103927.1"/>
    </source>
</evidence>
<evidence type="ECO:0008006" key="13">
    <source>
        <dbReference type="Google" id="ProtNLM"/>
    </source>
</evidence>
<dbReference type="EMBL" id="OV651827">
    <property type="protein sequence ID" value="CAH1103927.1"/>
    <property type="molecule type" value="Genomic_DNA"/>
</dbReference>
<protein>
    <recommendedName>
        <fullName evidence="13">Cytochrome b5 heme-binding domain-containing protein</fullName>
    </recommendedName>
</protein>
<reference evidence="11" key="1">
    <citation type="submission" date="2022-01" db="EMBL/GenBank/DDBJ databases">
        <authorList>
            <person name="King R."/>
        </authorList>
    </citation>
    <scope>NUCLEOTIDE SEQUENCE</scope>
</reference>
<keyword evidence="5 8" id="KW-0408">Iron</keyword>